<keyword evidence="2" id="KW-1185">Reference proteome</keyword>
<dbReference type="Proteomes" id="UP001165586">
    <property type="component" value="Unassembled WGS sequence"/>
</dbReference>
<accession>A0ABT2HB88</accession>
<feature type="non-terminal residue" evidence="1">
    <location>
        <position position="210"/>
    </location>
</feature>
<name>A0ABT2HB88_9MICO</name>
<feature type="non-terminal residue" evidence="1">
    <location>
        <position position="1"/>
    </location>
</feature>
<evidence type="ECO:0000313" key="1">
    <source>
        <dbReference type="EMBL" id="MCS5737197.1"/>
    </source>
</evidence>
<gene>
    <name evidence="1" type="ORF">N1032_26060</name>
</gene>
<comment type="caution">
    <text evidence="1">The sequence shown here is derived from an EMBL/GenBank/DDBJ whole genome shotgun (WGS) entry which is preliminary data.</text>
</comment>
<dbReference type="Pfam" id="PF23899">
    <property type="entry name" value="SU10_portal"/>
    <property type="match status" value="1"/>
</dbReference>
<dbReference type="InterPro" id="IPR056909">
    <property type="entry name" value="SU10_portal"/>
</dbReference>
<proteinExistence type="predicted"/>
<sequence>RDKAARNYQYYHGELPVFGDDCVLPITDRTCKTFTNGALKDLVEVFLSNDHEPIQFVPESAGDDNVLAMAATKLVRQAYNDNDGDLLIASVLKESLINGVAFVKRHYTTQRETITTQAKGLKDEAEAQGYILAWREGGLKIDDADIELTENEDGTFDLVCTYEGEFEGVKIYHAPLEEILFDQKASSINGALNGCTYFCHRVRKTKAKSE</sequence>
<dbReference type="EMBL" id="JANLCJ010000494">
    <property type="protein sequence ID" value="MCS5737197.1"/>
    <property type="molecule type" value="Genomic_DNA"/>
</dbReference>
<dbReference type="RefSeq" id="WP_259543527.1">
    <property type="nucleotide sequence ID" value="NZ_JANLCJ010000494.1"/>
</dbReference>
<protein>
    <submittedName>
        <fullName evidence="1">Uncharacterized protein</fullName>
    </submittedName>
</protein>
<organism evidence="1 2">
    <name type="scientific">Herbiconiux daphne</name>
    <dbReference type="NCBI Taxonomy" id="2970914"/>
    <lineage>
        <taxon>Bacteria</taxon>
        <taxon>Bacillati</taxon>
        <taxon>Actinomycetota</taxon>
        <taxon>Actinomycetes</taxon>
        <taxon>Micrococcales</taxon>
        <taxon>Microbacteriaceae</taxon>
        <taxon>Herbiconiux</taxon>
    </lineage>
</organism>
<evidence type="ECO:0000313" key="2">
    <source>
        <dbReference type="Proteomes" id="UP001165586"/>
    </source>
</evidence>
<reference evidence="1" key="1">
    <citation type="submission" date="2022-08" db="EMBL/GenBank/DDBJ databases">
        <authorList>
            <person name="Deng Y."/>
            <person name="Han X.-F."/>
            <person name="Zhang Y.-Q."/>
        </authorList>
    </citation>
    <scope>NUCLEOTIDE SEQUENCE</scope>
    <source>
        <strain evidence="1">CPCC 203386</strain>
    </source>
</reference>